<evidence type="ECO:0000313" key="7">
    <source>
        <dbReference type="Proteomes" id="UP000266272"/>
    </source>
</evidence>
<sequence>MASGSCWCGNVKYEFTGDSKHVILCHCLSCQKISGTTNTANIPVAQDQLTVTSGSPKSHTQKHEDGFHLTVFFCGDCGTVVYKQSDAEMFANLSLVQSGTLEGPVKEKISQPSAELNVRLRASWLAEVSAAAQKEGFV</sequence>
<dbReference type="GO" id="GO:0046872">
    <property type="term" value="F:metal ion binding"/>
    <property type="evidence" value="ECO:0007669"/>
    <property type="project" value="UniProtKB-KW"/>
</dbReference>
<dbReference type="PANTHER" id="PTHR33337">
    <property type="entry name" value="GFA DOMAIN-CONTAINING PROTEIN"/>
    <property type="match status" value="1"/>
</dbReference>
<proteinExistence type="inferred from homology"/>
<dbReference type="Proteomes" id="UP000266272">
    <property type="component" value="Unassembled WGS sequence"/>
</dbReference>
<dbReference type="PROSITE" id="PS51891">
    <property type="entry name" value="CENP_V_GFA"/>
    <property type="match status" value="1"/>
</dbReference>
<name>A0A395NWM8_TRIAR</name>
<gene>
    <name evidence="6" type="ORF">TARUN_2007</name>
</gene>
<evidence type="ECO:0000259" key="5">
    <source>
        <dbReference type="PROSITE" id="PS51891"/>
    </source>
</evidence>
<dbReference type="STRING" id="490622.A0A395NWM8"/>
<organism evidence="6 7">
    <name type="scientific">Trichoderma arundinaceum</name>
    <dbReference type="NCBI Taxonomy" id="490622"/>
    <lineage>
        <taxon>Eukaryota</taxon>
        <taxon>Fungi</taxon>
        <taxon>Dikarya</taxon>
        <taxon>Ascomycota</taxon>
        <taxon>Pezizomycotina</taxon>
        <taxon>Sordariomycetes</taxon>
        <taxon>Hypocreomycetidae</taxon>
        <taxon>Hypocreales</taxon>
        <taxon>Hypocreaceae</taxon>
        <taxon>Trichoderma</taxon>
    </lineage>
</organism>
<reference evidence="6 7" key="1">
    <citation type="journal article" date="2018" name="PLoS Pathog.">
        <title>Evolution of structural diversity of trichothecenes, a family of toxins produced by plant pathogenic and entomopathogenic fungi.</title>
        <authorList>
            <person name="Proctor R.H."/>
            <person name="McCormick S.P."/>
            <person name="Kim H.S."/>
            <person name="Cardoza R.E."/>
            <person name="Stanley A.M."/>
            <person name="Lindo L."/>
            <person name="Kelly A."/>
            <person name="Brown D.W."/>
            <person name="Lee T."/>
            <person name="Vaughan M.M."/>
            <person name="Alexander N.J."/>
            <person name="Busman M."/>
            <person name="Gutierrez S."/>
        </authorList>
    </citation>
    <scope>NUCLEOTIDE SEQUENCE [LARGE SCALE GENOMIC DNA]</scope>
    <source>
        <strain evidence="6 7">IBT 40837</strain>
    </source>
</reference>
<dbReference type="EMBL" id="PXOA01000120">
    <property type="protein sequence ID" value="RFU80197.1"/>
    <property type="molecule type" value="Genomic_DNA"/>
</dbReference>
<keyword evidence="2" id="KW-0479">Metal-binding</keyword>
<protein>
    <recommendedName>
        <fullName evidence="5">CENP-V/GFA domain-containing protein</fullName>
    </recommendedName>
</protein>
<dbReference type="GO" id="GO:0016846">
    <property type="term" value="F:carbon-sulfur lyase activity"/>
    <property type="evidence" value="ECO:0007669"/>
    <property type="project" value="InterPro"/>
</dbReference>
<accession>A0A395NWM8</accession>
<evidence type="ECO:0000256" key="4">
    <source>
        <dbReference type="ARBA" id="ARBA00023239"/>
    </source>
</evidence>
<evidence type="ECO:0000313" key="6">
    <source>
        <dbReference type="EMBL" id="RFU80197.1"/>
    </source>
</evidence>
<dbReference type="Gene3D" id="3.90.1590.10">
    <property type="entry name" value="glutathione-dependent formaldehyde- activating enzyme (gfa)"/>
    <property type="match status" value="1"/>
</dbReference>
<dbReference type="PANTHER" id="PTHR33337:SF30">
    <property type="entry name" value="DUF636 DOMAIN PROTEIN (AFU_ORTHOLOGUE AFUA_1G03180)"/>
    <property type="match status" value="1"/>
</dbReference>
<dbReference type="AlphaFoldDB" id="A0A395NWM8"/>
<dbReference type="SUPFAM" id="SSF51316">
    <property type="entry name" value="Mss4-like"/>
    <property type="match status" value="1"/>
</dbReference>
<comment type="similarity">
    <text evidence="1">Belongs to the Gfa family.</text>
</comment>
<comment type="caution">
    <text evidence="6">The sequence shown here is derived from an EMBL/GenBank/DDBJ whole genome shotgun (WGS) entry which is preliminary data.</text>
</comment>
<dbReference type="InterPro" id="IPR006913">
    <property type="entry name" value="CENP-V/GFA"/>
</dbReference>
<dbReference type="Pfam" id="PF04828">
    <property type="entry name" value="GFA"/>
    <property type="match status" value="1"/>
</dbReference>
<dbReference type="InterPro" id="IPR011057">
    <property type="entry name" value="Mss4-like_sf"/>
</dbReference>
<evidence type="ECO:0000256" key="3">
    <source>
        <dbReference type="ARBA" id="ARBA00022833"/>
    </source>
</evidence>
<evidence type="ECO:0000256" key="1">
    <source>
        <dbReference type="ARBA" id="ARBA00005495"/>
    </source>
</evidence>
<dbReference type="OrthoDB" id="9985472at2759"/>
<feature type="domain" description="CENP-V/GFA" evidence="5">
    <location>
        <begin position="2"/>
        <end position="129"/>
    </location>
</feature>
<keyword evidence="4" id="KW-0456">Lyase</keyword>
<evidence type="ECO:0000256" key="2">
    <source>
        <dbReference type="ARBA" id="ARBA00022723"/>
    </source>
</evidence>
<keyword evidence="3" id="KW-0862">Zinc</keyword>
<keyword evidence="7" id="KW-1185">Reference proteome</keyword>